<dbReference type="AlphaFoldDB" id="A0AAD9RJ21"/>
<organism evidence="1 2">
    <name type="scientific">Odynerus spinipes</name>
    <dbReference type="NCBI Taxonomy" id="1348599"/>
    <lineage>
        <taxon>Eukaryota</taxon>
        <taxon>Metazoa</taxon>
        <taxon>Ecdysozoa</taxon>
        <taxon>Arthropoda</taxon>
        <taxon>Hexapoda</taxon>
        <taxon>Insecta</taxon>
        <taxon>Pterygota</taxon>
        <taxon>Neoptera</taxon>
        <taxon>Endopterygota</taxon>
        <taxon>Hymenoptera</taxon>
        <taxon>Apocrita</taxon>
        <taxon>Aculeata</taxon>
        <taxon>Vespoidea</taxon>
        <taxon>Vespidae</taxon>
        <taxon>Eumeninae</taxon>
        <taxon>Odynerus</taxon>
    </lineage>
</organism>
<comment type="caution">
    <text evidence="1">The sequence shown here is derived from an EMBL/GenBank/DDBJ whole genome shotgun (WGS) entry which is preliminary data.</text>
</comment>
<name>A0AAD9RJ21_9HYME</name>
<reference evidence="1" key="1">
    <citation type="submission" date="2021-08" db="EMBL/GenBank/DDBJ databases">
        <authorList>
            <person name="Misof B."/>
            <person name="Oliver O."/>
            <person name="Podsiadlowski L."/>
            <person name="Donath A."/>
            <person name="Peters R."/>
            <person name="Mayer C."/>
            <person name="Rust J."/>
            <person name="Gunkel S."/>
            <person name="Lesny P."/>
            <person name="Martin S."/>
            <person name="Oeyen J.P."/>
            <person name="Petersen M."/>
            <person name="Panagiotis P."/>
            <person name="Wilbrandt J."/>
            <person name="Tanja T."/>
        </authorList>
    </citation>
    <scope>NUCLEOTIDE SEQUENCE</scope>
    <source>
        <strain evidence="1">GBR_01_08_01A</strain>
        <tissue evidence="1">Thorax + abdomen</tissue>
    </source>
</reference>
<keyword evidence="2" id="KW-1185">Reference proteome</keyword>
<sequence>MKISSSSATYTTVMDRVPFSVRKSFVLIPSESTILIIVKNKATLEVCNLSFSFGVTRVYCRNKQNINRSHGAYERT</sequence>
<reference evidence="1" key="2">
    <citation type="journal article" date="2023" name="Commun. Biol.">
        <title>Intrasexual cuticular hydrocarbon dimorphism in a wasp sheds light on hydrocarbon biosynthesis genes in Hymenoptera.</title>
        <authorList>
            <person name="Moris V.C."/>
            <person name="Podsiadlowski L."/>
            <person name="Martin S."/>
            <person name="Oeyen J.P."/>
            <person name="Donath A."/>
            <person name="Petersen M."/>
            <person name="Wilbrandt J."/>
            <person name="Misof B."/>
            <person name="Liedtke D."/>
            <person name="Thamm M."/>
            <person name="Scheiner R."/>
            <person name="Schmitt T."/>
            <person name="Niehuis O."/>
        </authorList>
    </citation>
    <scope>NUCLEOTIDE SEQUENCE</scope>
    <source>
        <strain evidence="1">GBR_01_08_01A</strain>
    </source>
</reference>
<evidence type="ECO:0000313" key="1">
    <source>
        <dbReference type="EMBL" id="KAK2580571.1"/>
    </source>
</evidence>
<accession>A0AAD9RJ21</accession>
<dbReference type="Proteomes" id="UP001258017">
    <property type="component" value="Unassembled WGS sequence"/>
</dbReference>
<proteinExistence type="predicted"/>
<gene>
    <name evidence="1" type="ORF">KPH14_007695</name>
</gene>
<protein>
    <submittedName>
        <fullName evidence="1">Uncharacterized protein</fullName>
    </submittedName>
</protein>
<evidence type="ECO:0000313" key="2">
    <source>
        <dbReference type="Proteomes" id="UP001258017"/>
    </source>
</evidence>
<dbReference type="EMBL" id="JAIFRP010000050">
    <property type="protein sequence ID" value="KAK2580571.1"/>
    <property type="molecule type" value="Genomic_DNA"/>
</dbReference>